<organism evidence="3 4">
    <name type="scientific">Apolygus lucorum</name>
    <name type="common">Small green plant bug</name>
    <name type="synonym">Lygocoris lucorum</name>
    <dbReference type="NCBI Taxonomy" id="248454"/>
    <lineage>
        <taxon>Eukaryota</taxon>
        <taxon>Metazoa</taxon>
        <taxon>Ecdysozoa</taxon>
        <taxon>Arthropoda</taxon>
        <taxon>Hexapoda</taxon>
        <taxon>Insecta</taxon>
        <taxon>Pterygota</taxon>
        <taxon>Neoptera</taxon>
        <taxon>Paraneoptera</taxon>
        <taxon>Hemiptera</taxon>
        <taxon>Heteroptera</taxon>
        <taxon>Panheteroptera</taxon>
        <taxon>Cimicomorpha</taxon>
        <taxon>Miridae</taxon>
        <taxon>Mirini</taxon>
        <taxon>Apolygus</taxon>
    </lineage>
</organism>
<dbReference type="AlphaFoldDB" id="A0A8S9XG99"/>
<dbReference type="GO" id="GO:0016035">
    <property type="term" value="C:zeta DNA polymerase complex"/>
    <property type="evidence" value="ECO:0007669"/>
    <property type="project" value="TreeGrafter"/>
</dbReference>
<evidence type="ECO:0000259" key="2">
    <source>
        <dbReference type="PROSITE" id="PS50815"/>
    </source>
</evidence>
<dbReference type="InterPro" id="IPR003511">
    <property type="entry name" value="HORMA_dom"/>
</dbReference>
<dbReference type="Proteomes" id="UP000466442">
    <property type="component" value="Unassembled WGS sequence"/>
</dbReference>
<dbReference type="InterPro" id="IPR036570">
    <property type="entry name" value="HORMA_dom_sf"/>
</dbReference>
<dbReference type="Gene3D" id="3.30.900.10">
    <property type="entry name" value="HORMA domain"/>
    <property type="match status" value="1"/>
</dbReference>
<feature type="coiled-coil region" evidence="1">
    <location>
        <begin position="380"/>
        <end position="414"/>
    </location>
</feature>
<dbReference type="SUPFAM" id="SSF56019">
    <property type="entry name" value="The spindle assembly checkpoint protein mad2"/>
    <property type="match status" value="1"/>
</dbReference>
<name>A0A8S9XG99_APOLU</name>
<dbReference type="OrthoDB" id="21254at2759"/>
<protein>
    <recommendedName>
        <fullName evidence="2">HORMA domain-containing protein</fullName>
    </recommendedName>
</protein>
<evidence type="ECO:0000313" key="4">
    <source>
        <dbReference type="Proteomes" id="UP000466442"/>
    </source>
</evidence>
<keyword evidence="4" id="KW-1185">Reference proteome</keyword>
<sequence>MEDCPEEEERADRIRVVTGGAVKGCTCLHGDVHEYDETIPDFCNDSTTNANMDAETVITWHVAEPSPEYRGAPDHADLRQEMTIGVEQHPRLRIYSFLNVPPPPPASITWPDSAFKWIPAHVDVPKNVVCDKLARFCAERGTRTILPSASAEEAGCIIDETSETEHTQEHHTRLRTHRSTYSCSLRTSLREMTSLENLGTKIDAVSLVVEFLEVAIHGVLFYRKIYPEGIFTLKKKYGVPVHISLYPDLNKYINETLFVIKKVLESGQLMRVDICFYDSTSLPIEKVVFKFDAFDKSGDVSVVDPYLLNLRECFRAFILKLSVSTSYVAALPYGTTFKILIHTTESTAILVNEDPNFQQFPLVEAMSQETSLFNTEIVPLRRVIRIWDALKEDNKKLEAESKKLEKELKILMKEDPSNEKAQHLDTEGYRQFVEQVKIKEALKKQIGAEKERLRILIESRTDITEMNVDALSQAELIRIVKQLERRKVDAQSKLHGTEQSLNSTAKEVAKLRDAQKMYQTEFELRDRKRGTTRMQR</sequence>
<comment type="caution">
    <text evidence="3">The sequence shown here is derived from an EMBL/GenBank/DDBJ whole genome shotgun (WGS) entry which is preliminary data.</text>
</comment>
<keyword evidence="1" id="KW-0175">Coiled coil</keyword>
<accession>A0A8S9XG99</accession>
<dbReference type="PANTHER" id="PTHR11842:SF10">
    <property type="entry name" value="MITOTIC SPINDLE ASSEMBLY CHECKPOINT PROTEIN MAD2B"/>
    <property type="match status" value="1"/>
</dbReference>
<gene>
    <name evidence="3" type="ORF">GE061_016056</name>
</gene>
<dbReference type="PANTHER" id="PTHR11842">
    <property type="entry name" value="MITOTIC SPINDLE ASSEMBLY CHECKPOINT PROTEIN MAD2"/>
    <property type="match status" value="1"/>
</dbReference>
<evidence type="ECO:0000256" key="1">
    <source>
        <dbReference type="SAM" id="Coils"/>
    </source>
</evidence>
<feature type="domain" description="HORMA" evidence="2">
    <location>
        <begin position="202"/>
        <end position="396"/>
    </location>
</feature>
<feature type="coiled-coil region" evidence="1">
    <location>
        <begin position="473"/>
        <end position="500"/>
    </location>
</feature>
<dbReference type="PROSITE" id="PS50815">
    <property type="entry name" value="HORMA"/>
    <property type="match status" value="1"/>
</dbReference>
<reference evidence="3" key="1">
    <citation type="journal article" date="2021" name="Mol. Ecol. Resour.">
        <title>Apolygus lucorum genome provides insights into omnivorousness and mesophyll feeding.</title>
        <authorList>
            <person name="Liu Y."/>
            <person name="Liu H."/>
            <person name="Wang H."/>
            <person name="Huang T."/>
            <person name="Liu B."/>
            <person name="Yang B."/>
            <person name="Yin L."/>
            <person name="Li B."/>
            <person name="Zhang Y."/>
            <person name="Zhang S."/>
            <person name="Jiang F."/>
            <person name="Zhang X."/>
            <person name="Ren Y."/>
            <person name="Wang B."/>
            <person name="Wang S."/>
            <person name="Lu Y."/>
            <person name="Wu K."/>
            <person name="Fan W."/>
            <person name="Wang G."/>
        </authorList>
    </citation>
    <scope>NUCLEOTIDE SEQUENCE</scope>
    <source>
        <strain evidence="3">12Hb</strain>
    </source>
</reference>
<dbReference type="InterPro" id="IPR045091">
    <property type="entry name" value="Mad2-like"/>
</dbReference>
<proteinExistence type="predicted"/>
<evidence type="ECO:0000313" key="3">
    <source>
        <dbReference type="EMBL" id="KAF6207609.1"/>
    </source>
</evidence>
<dbReference type="EMBL" id="WIXP02000007">
    <property type="protein sequence ID" value="KAF6207609.1"/>
    <property type="molecule type" value="Genomic_DNA"/>
</dbReference>